<dbReference type="AlphaFoldDB" id="A0A0N0GZD5"/>
<dbReference type="RefSeq" id="WP_053924678.1">
    <property type="nucleotide sequence ID" value="NZ_LGKG01000137.1"/>
</dbReference>
<keyword evidence="3" id="KW-1185">Reference proteome</keyword>
<evidence type="ECO:0008006" key="4">
    <source>
        <dbReference type="Google" id="ProtNLM"/>
    </source>
</evidence>
<dbReference type="PATRIC" id="fig|66876.3.peg.3958"/>
<dbReference type="EMBL" id="LGKG01000137">
    <property type="protein sequence ID" value="KPC62661.1"/>
    <property type="molecule type" value="Genomic_DNA"/>
</dbReference>
<evidence type="ECO:0000313" key="2">
    <source>
        <dbReference type="EMBL" id="KPC62661.1"/>
    </source>
</evidence>
<evidence type="ECO:0000256" key="1">
    <source>
        <dbReference type="SAM" id="MobiDB-lite"/>
    </source>
</evidence>
<accession>A0A0N0GZD5</accession>
<evidence type="ECO:0000313" key="3">
    <source>
        <dbReference type="Proteomes" id="UP000037982"/>
    </source>
</evidence>
<reference evidence="3" key="1">
    <citation type="submission" date="2015-07" db="EMBL/GenBank/DDBJ databases">
        <authorList>
            <person name="Ju K.-S."/>
            <person name="Doroghazi J.R."/>
            <person name="Metcalf W.W."/>
        </authorList>
    </citation>
    <scope>NUCLEOTIDE SEQUENCE [LARGE SCALE GENOMIC DNA]</scope>
    <source>
        <strain evidence="3">NRRL ISP-5002</strain>
    </source>
</reference>
<protein>
    <recommendedName>
        <fullName evidence="4">Relaxase/mobilization nuclease</fullName>
    </recommendedName>
</protein>
<name>A0A0N0GZD5_9ACTN</name>
<sequence>MIPHIHRNSDFAVEALAAALGRPIAEQDVLGDLIVARSALEDDLADDDRCAWMLADWWEHLDEPTVMFPWGTGGPGGLQEPIFHVAVRLHPNDRQLTPPEWSQIAHRLADATGVAPTDDAQACRWVALQAQPGRLDLIANLIRLDGRWAHHHNLHQSLAAECRRIESDLGLVPARPTLHRTYTARPPARHTELPNPSATQSPASVAAQLANLMCQLADEKTGPIASVRGLVEQAAHRLDDLPHSYGPAAGHRLELIARRLHGIQQDLEATAADLPGAKQRAPVASPPATAPHTSHRRTL</sequence>
<comment type="caution">
    <text evidence="2">The sequence shown here is derived from an EMBL/GenBank/DDBJ whole genome shotgun (WGS) entry which is preliminary data.</text>
</comment>
<dbReference type="Proteomes" id="UP000037982">
    <property type="component" value="Unassembled WGS sequence"/>
</dbReference>
<feature type="region of interest" description="Disordered" evidence="1">
    <location>
        <begin position="276"/>
        <end position="299"/>
    </location>
</feature>
<organism evidence="2 3">
    <name type="scientific">Streptomyces chattanoogensis</name>
    <dbReference type="NCBI Taxonomy" id="66876"/>
    <lineage>
        <taxon>Bacteria</taxon>
        <taxon>Bacillati</taxon>
        <taxon>Actinomycetota</taxon>
        <taxon>Actinomycetes</taxon>
        <taxon>Kitasatosporales</taxon>
        <taxon>Streptomycetaceae</taxon>
        <taxon>Streptomyces</taxon>
    </lineage>
</organism>
<proteinExistence type="predicted"/>
<gene>
    <name evidence="2" type="ORF">ADL29_18110</name>
</gene>